<dbReference type="Proteomes" id="UP001490365">
    <property type="component" value="Unassembled WGS sequence"/>
</dbReference>
<evidence type="ECO:0000313" key="2">
    <source>
        <dbReference type="Proteomes" id="UP001490365"/>
    </source>
</evidence>
<dbReference type="EMBL" id="JBEOZM010000012">
    <property type="protein sequence ID" value="MER6270765.1"/>
    <property type="molecule type" value="Genomic_DNA"/>
</dbReference>
<dbReference type="Pfam" id="PF18968">
    <property type="entry name" value="DUF5707"/>
    <property type="match status" value="1"/>
</dbReference>
<dbReference type="RefSeq" id="WP_351959185.1">
    <property type="nucleotide sequence ID" value="NZ_JBEOZM010000012.1"/>
</dbReference>
<dbReference type="InterPro" id="IPR043761">
    <property type="entry name" value="DUF5707"/>
</dbReference>
<proteinExistence type="predicted"/>
<comment type="caution">
    <text evidence="1">The sequence shown here is derived from an EMBL/GenBank/DDBJ whole genome shotgun (WGS) entry which is preliminary data.</text>
</comment>
<evidence type="ECO:0000313" key="1">
    <source>
        <dbReference type="EMBL" id="MER6270765.1"/>
    </source>
</evidence>
<protein>
    <submittedName>
        <fullName evidence="1">DUF5707 domain-containing protein</fullName>
    </submittedName>
</protein>
<accession>A0ABV1TL48</accession>
<reference evidence="1 2" key="1">
    <citation type="submission" date="2024-06" db="EMBL/GenBank/DDBJ databases">
        <title>The Natural Products Discovery Center: Release of the First 8490 Sequenced Strains for Exploring Actinobacteria Biosynthetic Diversity.</title>
        <authorList>
            <person name="Kalkreuter E."/>
            <person name="Kautsar S.A."/>
            <person name="Yang D."/>
            <person name="Bader C.D."/>
            <person name="Teijaro C.N."/>
            <person name="Fluegel L."/>
            <person name="Davis C.M."/>
            <person name="Simpson J.R."/>
            <person name="Lauterbach L."/>
            <person name="Steele A.D."/>
            <person name="Gui C."/>
            <person name="Meng S."/>
            <person name="Li G."/>
            <person name="Viehrig K."/>
            <person name="Ye F."/>
            <person name="Su P."/>
            <person name="Kiefer A.F."/>
            <person name="Nichols A."/>
            <person name="Cepeda A.J."/>
            <person name="Yan W."/>
            <person name="Fan B."/>
            <person name="Jiang Y."/>
            <person name="Adhikari A."/>
            <person name="Zheng C.-J."/>
            <person name="Schuster L."/>
            <person name="Cowan T.M."/>
            <person name="Smanski M.J."/>
            <person name="Chevrette M.G."/>
            <person name="De Carvalho L.P.S."/>
            <person name="Shen B."/>
        </authorList>
    </citation>
    <scope>NUCLEOTIDE SEQUENCE [LARGE SCALE GENOMIC DNA]</scope>
    <source>
        <strain evidence="1 2">NPDC001694</strain>
    </source>
</reference>
<name>A0ABV1TL48_9ACTN</name>
<sequence length="152" mass="15280">MSRRIALSVIAGVVVLGGAGAFALAYAGDQDPAPALSHSAVRYTAPGAGHKGSLSFTTEVTAPSGVKSLKVLAWPERSEFAGKPLTAEDMASVESATCTPAGGHTVRCVYGEAVSAADVASSAHGTWHIAVLATAKDGHTTLDTEAADFTVA</sequence>
<gene>
    <name evidence="1" type="ORF">ABT211_26235</name>
</gene>
<keyword evidence="2" id="KW-1185">Reference proteome</keyword>
<organism evidence="1 2">
    <name type="scientific">Streptomyces sp. 900105755</name>
    <dbReference type="NCBI Taxonomy" id="3154389"/>
    <lineage>
        <taxon>Bacteria</taxon>
        <taxon>Bacillati</taxon>
        <taxon>Actinomycetota</taxon>
        <taxon>Actinomycetes</taxon>
        <taxon>Kitasatosporales</taxon>
        <taxon>Streptomycetaceae</taxon>
        <taxon>Streptomyces</taxon>
    </lineage>
</organism>